<dbReference type="AlphaFoldDB" id="A0A1M7TJJ7"/>
<organism evidence="1 2">
    <name type="scientific">Bradyrhizobium erythrophlei</name>
    <dbReference type="NCBI Taxonomy" id="1437360"/>
    <lineage>
        <taxon>Bacteria</taxon>
        <taxon>Pseudomonadati</taxon>
        <taxon>Pseudomonadota</taxon>
        <taxon>Alphaproteobacteria</taxon>
        <taxon>Hyphomicrobiales</taxon>
        <taxon>Nitrobacteraceae</taxon>
        <taxon>Bradyrhizobium</taxon>
    </lineage>
</organism>
<proteinExistence type="predicted"/>
<sequence>MDFETLFAKTPATIDEIKRRVAYALERHPLCRQVKFDVVGMPRTTKGGNWTITWHTVAPDALWEASDIIADIQDAYELVAAA</sequence>
<evidence type="ECO:0000313" key="1">
    <source>
        <dbReference type="EMBL" id="SHN70929.1"/>
    </source>
</evidence>
<name>A0A1M7TJJ7_9BRAD</name>
<evidence type="ECO:0000313" key="2">
    <source>
        <dbReference type="Proteomes" id="UP000184096"/>
    </source>
</evidence>
<dbReference type="RefSeq" id="WP_072817639.1">
    <property type="nucleotide sequence ID" value="NZ_LT670849.1"/>
</dbReference>
<dbReference type="OrthoDB" id="8139854at2"/>
<dbReference type="EMBL" id="LT670849">
    <property type="protein sequence ID" value="SHN70929.1"/>
    <property type="molecule type" value="Genomic_DNA"/>
</dbReference>
<dbReference type="Proteomes" id="UP000184096">
    <property type="component" value="Chromosome I"/>
</dbReference>
<reference evidence="2" key="1">
    <citation type="submission" date="2016-11" db="EMBL/GenBank/DDBJ databases">
        <authorList>
            <person name="Varghese N."/>
            <person name="Submissions S."/>
        </authorList>
    </citation>
    <scope>NUCLEOTIDE SEQUENCE [LARGE SCALE GENOMIC DNA]</scope>
    <source>
        <strain evidence="2">GAS401</strain>
    </source>
</reference>
<gene>
    <name evidence="1" type="ORF">SAMN05444170_1884</name>
</gene>
<protein>
    <recommendedName>
        <fullName evidence="3">Large polyvalent protein associated domain-containing protein</fullName>
    </recommendedName>
</protein>
<keyword evidence="2" id="KW-1185">Reference proteome</keyword>
<evidence type="ECO:0008006" key="3">
    <source>
        <dbReference type="Google" id="ProtNLM"/>
    </source>
</evidence>
<accession>A0A1M7TJJ7</accession>